<evidence type="ECO:0000256" key="2">
    <source>
        <dbReference type="ARBA" id="ARBA00022679"/>
    </source>
</evidence>
<name>A0ABZ1Q405_9ACTN</name>
<dbReference type="InterPro" id="IPR037143">
    <property type="entry name" value="4-PPantetheinyl_Trfase_dom_sf"/>
</dbReference>
<feature type="compositionally biased region" description="Pro residues" evidence="3">
    <location>
        <begin position="12"/>
        <end position="22"/>
    </location>
</feature>
<dbReference type="EMBL" id="CP108036">
    <property type="protein sequence ID" value="WUN77245.1"/>
    <property type="molecule type" value="Genomic_DNA"/>
</dbReference>
<evidence type="ECO:0000313" key="5">
    <source>
        <dbReference type="EMBL" id="WUN77245.1"/>
    </source>
</evidence>
<dbReference type="RefSeq" id="WP_328738343.1">
    <property type="nucleotide sequence ID" value="NZ_CP108036.1"/>
</dbReference>
<keyword evidence="2 5" id="KW-0808">Transferase</keyword>
<evidence type="ECO:0000313" key="6">
    <source>
        <dbReference type="Proteomes" id="UP001432312"/>
    </source>
</evidence>
<sequence>MIEHINQLGANPPVPGPAPTPTTPVVWALNTTIHTVGGHHVTDAHTILDANENERATRFHTPGLTHRYTTSHLALRTILALYLNQPAHTIQLTREDCPCCGQPHGRPNLPGNPLHFSLSHSGDHAYIALATTPVGIDIEEHPTPQTINDVLHLLHPTETQELTTLPTHERTTALARCWARKEACLKATGTGLANGLTHPYVSTHPTPPTIPGYHLTDLPTPPHHQAALATLTHTTRTDNT</sequence>
<dbReference type="Gene3D" id="3.90.470.20">
    <property type="entry name" value="4'-phosphopantetheinyl transferase domain"/>
    <property type="match status" value="2"/>
</dbReference>
<feature type="region of interest" description="Disordered" evidence="3">
    <location>
        <begin position="1"/>
        <end position="22"/>
    </location>
</feature>
<dbReference type="Proteomes" id="UP001432312">
    <property type="component" value="Chromosome"/>
</dbReference>
<gene>
    <name evidence="5" type="ORF">OHA91_01295</name>
</gene>
<keyword evidence="6" id="KW-1185">Reference proteome</keyword>
<evidence type="ECO:0000259" key="4">
    <source>
        <dbReference type="Pfam" id="PF01648"/>
    </source>
</evidence>
<proteinExistence type="inferred from homology"/>
<feature type="domain" description="4'-phosphopantetheinyl transferase" evidence="4">
    <location>
        <begin position="133"/>
        <end position="225"/>
    </location>
</feature>
<dbReference type="GeneID" id="95494629"/>
<dbReference type="Pfam" id="PF01648">
    <property type="entry name" value="ACPS"/>
    <property type="match status" value="1"/>
</dbReference>
<dbReference type="InterPro" id="IPR050559">
    <property type="entry name" value="P-Pant_transferase_sf"/>
</dbReference>
<dbReference type="PANTHER" id="PTHR12215:SF10">
    <property type="entry name" value="L-AMINOADIPATE-SEMIALDEHYDE DEHYDROGENASE-PHOSPHOPANTETHEINYL TRANSFERASE"/>
    <property type="match status" value="1"/>
</dbReference>
<reference evidence="5" key="1">
    <citation type="submission" date="2022-10" db="EMBL/GenBank/DDBJ databases">
        <title>The complete genomes of actinobacterial strains from the NBC collection.</title>
        <authorList>
            <person name="Joergensen T.S."/>
            <person name="Alvarez Arevalo M."/>
            <person name="Sterndorff E.B."/>
            <person name="Faurdal D."/>
            <person name="Vuksanovic O."/>
            <person name="Mourched A.-S."/>
            <person name="Charusanti P."/>
            <person name="Shaw S."/>
            <person name="Blin K."/>
            <person name="Weber T."/>
        </authorList>
    </citation>
    <scope>NUCLEOTIDE SEQUENCE</scope>
    <source>
        <strain evidence="5">NBC_00303</strain>
    </source>
</reference>
<dbReference type="GO" id="GO:0016740">
    <property type="term" value="F:transferase activity"/>
    <property type="evidence" value="ECO:0007669"/>
    <property type="project" value="UniProtKB-KW"/>
</dbReference>
<dbReference type="InterPro" id="IPR008278">
    <property type="entry name" value="4-PPantetheinyl_Trfase_dom"/>
</dbReference>
<comment type="similarity">
    <text evidence="1">Belongs to the P-Pant transferase superfamily. Gsp/Sfp/HetI/AcpT family.</text>
</comment>
<dbReference type="PANTHER" id="PTHR12215">
    <property type="entry name" value="PHOSPHOPANTETHEINE TRANSFERASE"/>
    <property type="match status" value="1"/>
</dbReference>
<dbReference type="SUPFAM" id="SSF56214">
    <property type="entry name" value="4'-phosphopantetheinyl transferase"/>
    <property type="match status" value="2"/>
</dbReference>
<organism evidence="5 6">
    <name type="scientific">Streptomyces erythrochromogenes</name>
    <dbReference type="NCBI Taxonomy" id="285574"/>
    <lineage>
        <taxon>Bacteria</taxon>
        <taxon>Bacillati</taxon>
        <taxon>Actinomycetota</taxon>
        <taxon>Actinomycetes</taxon>
        <taxon>Kitasatosporales</taxon>
        <taxon>Streptomycetaceae</taxon>
        <taxon>Streptomyces</taxon>
    </lineage>
</organism>
<evidence type="ECO:0000256" key="3">
    <source>
        <dbReference type="SAM" id="MobiDB-lite"/>
    </source>
</evidence>
<protein>
    <submittedName>
        <fullName evidence="5">4'-phosphopantetheinyl transferase superfamily protein</fullName>
    </submittedName>
</protein>
<accession>A0ABZ1Q405</accession>
<evidence type="ECO:0000256" key="1">
    <source>
        <dbReference type="ARBA" id="ARBA00010990"/>
    </source>
</evidence>